<name>A0A1I0S031_9FLAO</name>
<accession>A0A1I0S031</accession>
<feature type="signal peptide" evidence="1">
    <location>
        <begin position="1"/>
        <end position="23"/>
    </location>
</feature>
<dbReference type="Gene3D" id="2.40.160.60">
    <property type="entry name" value="Outer membrane protein transport protein (OMPP1/FadL/TodX)"/>
    <property type="match status" value="1"/>
</dbReference>
<dbReference type="Proteomes" id="UP000199469">
    <property type="component" value="Unassembled WGS sequence"/>
</dbReference>
<dbReference type="AlphaFoldDB" id="A0A1I0S031"/>
<gene>
    <name evidence="2" type="ORF">SAMN05421841_3470</name>
</gene>
<keyword evidence="1" id="KW-0732">Signal</keyword>
<dbReference type="SUPFAM" id="SSF56935">
    <property type="entry name" value="Porins"/>
    <property type="match status" value="1"/>
</dbReference>
<reference evidence="3" key="1">
    <citation type="submission" date="2016-10" db="EMBL/GenBank/DDBJ databases">
        <authorList>
            <person name="Varghese N."/>
            <person name="Submissions S."/>
        </authorList>
    </citation>
    <scope>NUCLEOTIDE SEQUENCE [LARGE SCALE GENOMIC DNA]</scope>
    <source>
        <strain evidence="3">DSM 17724</strain>
    </source>
</reference>
<evidence type="ECO:0000313" key="2">
    <source>
        <dbReference type="EMBL" id="SEW47231.1"/>
    </source>
</evidence>
<keyword evidence="3" id="KW-1185">Reference proteome</keyword>
<evidence type="ECO:0000256" key="1">
    <source>
        <dbReference type="SAM" id="SignalP"/>
    </source>
</evidence>
<sequence length="410" mass="45850">MNKKNKILINLFFLSAFASESSAQNSSPYSYFGIGMFNNVDDARNIALGNTGIALDAPDYINSKNPAAMTAISTRNVILNVSGMLKYNTISSNLGSDRRLSSNFTNFSAALRISKNAFVGISMQPATSSDYKISSTIPIEGTASEYPVTYEGSGGISNWGISLGYKINDNWSVGGKVKNNFGTIVRKETITTTSEVEISRNIRYTGFSYNLGTQFKKDFTENFQLTLGGVVNFGSKLVSKREVSYTENKDYTNSVISKLSSNDSSLPLELGLGIGLLKNERYRMTFDFTQSNWDDVKNTETSEQYYRQNTYGLGVEILPGRKQIEKISEAFIYRFGINYDTGYYKINKAKIDKLEATFGLGIPLKKVMLNVNYGYGIHGVQKNVSIRENYHMLNISVNILDIWFKKRYLD</sequence>
<proteinExistence type="predicted"/>
<dbReference type="OrthoDB" id="1491239at2"/>
<dbReference type="STRING" id="356305.SAMN05421841_3470"/>
<dbReference type="RefSeq" id="WP_089794836.1">
    <property type="nucleotide sequence ID" value="NZ_FOIU01000003.1"/>
</dbReference>
<feature type="chain" id="PRO_5011744044" evidence="1">
    <location>
        <begin position="24"/>
        <end position="410"/>
    </location>
</feature>
<evidence type="ECO:0000313" key="3">
    <source>
        <dbReference type="Proteomes" id="UP000199469"/>
    </source>
</evidence>
<dbReference type="EMBL" id="FOIU01000003">
    <property type="protein sequence ID" value="SEW47231.1"/>
    <property type="molecule type" value="Genomic_DNA"/>
</dbReference>
<organism evidence="2 3">
    <name type="scientific">Chryseobacterium wanjuense</name>
    <dbReference type="NCBI Taxonomy" id="356305"/>
    <lineage>
        <taxon>Bacteria</taxon>
        <taxon>Pseudomonadati</taxon>
        <taxon>Bacteroidota</taxon>
        <taxon>Flavobacteriia</taxon>
        <taxon>Flavobacteriales</taxon>
        <taxon>Weeksellaceae</taxon>
        <taxon>Chryseobacterium group</taxon>
        <taxon>Chryseobacterium</taxon>
    </lineage>
</organism>
<protein>
    <submittedName>
        <fullName evidence="2">Long-chain fatty acid transport protein</fullName>
    </submittedName>
</protein>